<evidence type="ECO:0000313" key="10">
    <source>
        <dbReference type="Proteomes" id="UP001159428"/>
    </source>
</evidence>
<reference evidence="9 10" key="1">
    <citation type="submission" date="2022-05" db="EMBL/GenBank/DDBJ databases">
        <authorList>
            <consortium name="Genoscope - CEA"/>
            <person name="William W."/>
        </authorList>
    </citation>
    <scope>NUCLEOTIDE SEQUENCE [LARGE SCALE GENOMIC DNA]</scope>
</reference>
<comment type="similarity">
    <text evidence="6">Belongs to the G-protein coupled receptor 1 family.</text>
</comment>
<evidence type="ECO:0000256" key="5">
    <source>
        <dbReference type="ARBA" id="ARBA00023136"/>
    </source>
</evidence>
<feature type="transmembrane region" description="Helical" evidence="7">
    <location>
        <begin position="184"/>
        <end position="206"/>
    </location>
</feature>
<comment type="subcellular location">
    <subcellularLocation>
        <location evidence="1">Cell membrane</location>
        <topology evidence="1">Multi-pass membrane protein</topology>
    </subcellularLocation>
</comment>
<feature type="transmembrane region" description="Helical" evidence="7">
    <location>
        <begin position="157"/>
        <end position="178"/>
    </location>
</feature>
<comment type="caution">
    <text evidence="9">The sequence shown here is derived from an EMBL/GenBank/DDBJ whole genome shotgun (WGS) entry which is preliminary data.</text>
</comment>
<dbReference type="InterPro" id="IPR000276">
    <property type="entry name" value="GPCR_Rhodpsn"/>
</dbReference>
<keyword evidence="5 7" id="KW-0472">Membrane</keyword>
<feature type="domain" description="G-protein coupled receptors family 1 profile" evidence="8">
    <location>
        <begin position="54"/>
        <end position="296"/>
    </location>
</feature>
<keyword evidence="2" id="KW-1003">Cell membrane</keyword>
<feature type="transmembrane region" description="Helical" evidence="7">
    <location>
        <begin position="245"/>
        <end position="268"/>
    </location>
</feature>
<sequence>MEFLPNITLNLSDDAVGKICFNMNAAYFKIGDFLNWYIANCVVGTLLAIASTLENFCILLTIWKTSILNTPSYVILFSLALSDLGVGLLSQPLAVINSVAKIQGRIGMACVSGAAVAALSTYLCGVSLLCVTAVSIDRYLSLYLHLRYKQLVTKVRVLLLVVLIWLLAALALIAWPWYPFIITPIAIAVGSLCILTTSGCFFRIYLVLRYHCSKMHHNIRPSIEQTTSNTQDSAVHFRRSVTGIFLVYIILLFCYLPYLCIVSVIAVQGTNTTNRLLFELARTLVYANSTINPFIYCWRLQDLRRAIRLRFPCV</sequence>
<keyword evidence="6" id="KW-0675">Receptor</keyword>
<dbReference type="AlphaFoldDB" id="A0AAU9WQG8"/>
<dbReference type="InterPro" id="IPR017452">
    <property type="entry name" value="GPCR_Rhodpsn_7TM"/>
</dbReference>
<dbReference type="PANTHER" id="PTHR22750">
    <property type="entry name" value="G-PROTEIN COUPLED RECEPTOR"/>
    <property type="match status" value="1"/>
</dbReference>
<evidence type="ECO:0000256" key="2">
    <source>
        <dbReference type="ARBA" id="ARBA00022475"/>
    </source>
</evidence>
<feature type="transmembrane region" description="Helical" evidence="7">
    <location>
        <begin position="106"/>
        <end position="136"/>
    </location>
</feature>
<keyword evidence="10" id="KW-1185">Reference proteome</keyword>
<keyword evidence="6" id="KW-0807">Transducer</keyword>
<proteinExistence type="inferred from homology"/>
<feature type="transmembrane region" description="Helical" evidence="7">
    <location>
        <begin position="37"/>
        <end position="62"/>
    </location>
</feature>
<feature type="transmembrane region" description="Helical" evidence="7">
    <location>
        <begin position="280"/>
        <end position="298"/>
    </location>
</feature>
<evidence type="ECO:0000313" key="9">
    <source>
        <dbReference type="EMBL" id="CAH3122621.1"/>
    </source>
</evidence>
<evidence type="ECO:0000256" key="1">
    <source>
        <dbReference type="ARBA" id="ARBA00004651"/>
    </source>
</evidence>
<keyword evidence="3 6" id="KW-0812">Transmembrane</keyword>
<protein>
    <recommendedName>
        <fullName evidence="8">G-protein coupled receptors family 1 profile domain-containing protein</fullName>
    </recommendedName>
</protein>
<dbReference type="Gene3D" id="1.20.1070.10">
    <property type="entry name" value="Rhodopsin 7-helix transmembrane proteins"/>
    <property type="match status" value="1"/>
</dbReference>
<dbReference type="PROSITE" id="PS00237">
    <property type="entry name" value="G_PROTEIN_RECEP_F1_1"/>
    <property type="match status" value="1"/>
</dbReference>
<evidence type="ECO:0000256" key="7">
    <source>
        <dbReference type="SAM" id="Phobius"/>
    </source>
</evidence>
<feature type="transmembrane region" description="Helical" evidence="7">
    <location>
        <begin position="74"/>
        <end position="94"/>
    </location>
</feature>
<dbReference type="GO" id="GO:0004930">
    <property type="term" value="F:G protein-coupled receptor activity"/>
    <property type="evidence" value="ECO:0007669"/>
    <property type="project" value="UniProtKB-KW"/>
</dbReference>
<name>A0AAU9WQG8_9CNID</name>
<gene>
    <name evidence="9" type="ORF">PMEA_00009712</name>
</gene>
<dbReference type="CDD" id="cd00637">
    <property type="entry name" value="7tm_classA_rhodopsin-like"/>
    <property type="match status" value="1"/>
</dbReference>
<dbReference type="EMBL" id="CALNXJ010000019">
    <property type="protein sequence ID" value="CAH3122621.1"/>
    <property type="molecule type" value="Genomic_DNA"/>
</dbReference>
<evidence type="ECO:0000256" key="4">
    <source>
        <dbReference type="ARBA" id="ARBA00022989"/>
    </source>
</evidence>
<keyword evidence="4 7" id="KW-1133">Transmembrane helix</keyword>
<evidence type="ECO:0000256" key="6">
    <source>
        <dbReference type="RuleBase" id="RU000688"/>
    </source>
</evidence>
<dbReference type="Pfam" id="PF00001">
    <property type="entry name" value="7tm_1"/>
    <property type="match status" value="1"/>
</dbReference>
<evidence type="ECO:0000256" key="3">
    <source>
        <dbReference type="ARBA" id="ARBA00022692"/>
    </source>
</evidence>
<organism evidence="9 10">
    <name type="scientific">Pocillopora meandrina</name>
    <dbReference type="NCBI Taxonomy" id="46732"/>
    <lineage>
        <taxon>Eukaryota</taxon>
        <taxon>Metazoa</taxon>
        <taxon>Cnidaria</taxon>
        <taxon>Anthozoa</taxon>
        <taxon>Hexacorallia</taxon>
        <taxon>Scleractinia</taxon>
        <taxon>Astrocoeniina</taxon>
        <taxon>Pocilloporidae</taxon>
        <taxon>Pocillopora</taxon>
    </lineage>
</organism>
<evidence type="ECO:0000259" key="8">
    <source>
        <dbReference type="PROSITE" id="PS50262"/>
    </source>
</evidence>
<keyword evidence="6" id="KW-0297">G-protein coupled receptor</keyword>
<dbReference type="SUPFAM" id="SSF81321">
    <property type="entry name" value="Family A G protein-coupled receptor-like"/>
    <property type="match status" value="1"/>
</dbReference>
<dbReference type="PROSITE" id="PS50262">
    <property type="entry name" value="G_PROTEIN_RECEP_F1_2"/>
    <property type="match status" value="1"/>
</dbReference>
<dbReference type="PRINTS" id="PR00237">
    <property type="entry name" value="GPCRRHODOPSN"/>
</dbReference>
<accession>A0AAU9WQG8</accession>
<dbReference type="GO" id="GO:0005886">
    <property type="term" value="C:plasma membrane"/>
    <property type="evidence" value="ECO:0007669"/>
    <property type="project" value="UniProtKB-SubCell"/>
</dbReference>
<dbReference type="Proteomes" id="UP001159428">
    <property type="component" value="Unassembled WGS sequence"/>
</dbReference>